<dbReference type="Pfam" id="PF00072">
    <property type="entry name" value="Response_reg"/>
    <property type="match status" value="1"/>
</dbReference>
<dbReference type="PROSITE" id="PS51755">
    <property type="entry name" value="OMPR_PHOB"/>
    <property type="match status" value="1"/>
</dbReference>
<dbReference type="GO" id="GO:0032993">
    <property type="term" value="C:protein-DNA complex"/>
    <property type="evidence" value="ECO:0007669"/>
    <property type="project" value="TreeGrafter"/>
</dbReference>
<feature type="domain" description="OmpR/PhoB-type" evidence="10">
    <location>
        <begin position="133"/>
        <end position="232"/>
    </location>
</feature>
<dbReference type="InterPro" id="IPR011006">
    <property type="entry name" value="CheY-like_superfamily"/>
</dbReference>
<dbReference type="GO" id="GO:0000156">
    <property type="term" value="F:phosphorelay response regulator activity"/>
    <property type="evidence" value="ECO:0007669"/>
    <property type="project" value="TreeGrafter"/>
</dbReference>
<dbReference type="GO" id="GO:0005829">
    <property type="term" value="C:cytosol"/>
    <property type="evidence" value="ECO:0007669"/>
    <property type="project" value="TreeGrafter"/>
</dbReference>
<dbReference type="EMBL" id="BAEH01000115">
    <property type="protein sequence ID" value="GAB20446.1"/>
    <property type="molecule type" value="Genomic_DNA"/>
</dbReference>
<dbReference type="SMART" id="SM00862">
    <property type="entry name" value="Trans_reg_C"/>
    <property type="match status" value="1"/>
</dbReference>
<dbReference type="PANTHER" id="PTHR48111">
    <property type="entry name" value="REGULATOR OF RPOS"/>
    <property type="match status" value="1"/>
</dbReference>
<evidence type="ECO:0000256" key="1">
    <source>
        <dbReference type="ARBA" id="ARBA00004496"/>
    </source>
</evidence>
<protein>
    <submittedName>
        <fullName evidence="11">Putative two-component response regulator</fullName>
    </submittedName>
</protein>
<gene>
    <name evidence="11" type="ORF">GOEFS_115_00860</name>
</gene>
<keyword evidence="5 8" id="KW-0238">DNA-binding</keyword>
<dbReference type="FunFam" id="1.10.10.10:FF:000005">
    <property type="entry name" value="Two-component system response regulator"/>
    <property type="match status" value="1"/>
</dbReference>
<keyword evidence="3" id="KW-0902">Two-component regulatory system</keyword>
<evidence type="ECO:0000256" key="4">
    <source>
        <dbReference type="ARBA" id="ARBA00023015"/>
    </source>
</evidence>
<dbReference type="InterPro" id="IPR001789">
    <property type="entry name" value="Sig_transdc_resp-reg_receiver"/>
</dbReference>
<dbReference type="Pfam" id="PF00486">
    <property type="entry name" value="Trans_reg_C"/>
    <property type="match status" value="1"/>
</dbReference>
<dbReference type="GO" id="GO:0000976">
    <property type="term" value="F:transcription cis-regulatory region binding"/>
    <property type="evidence" value="ECO:0007669"/>
    <property type="project" value="TreeGrafter"/>
</dbReference>
<keyword evidence="4" id="KW-0805">Transcription regulation</keyword>
<dbReference type="CDD" id="cd00383">
    <property type="entry name" value="trans_reg_C"/>
    <property type="match status" value="1"/>
</dbReference>
<dbReference type="InterPro" id="IPR039420">
    <property type="entry name" value="WalR-like"/>
</dbReference>
<dbReference type="SMART" id="SM00448">
    <property type="entry name" value="REC"/>
    <property type="match status" value="1"/>
</dbReference>
<dbReference type="STRING" id="1077974.GOEFS_115_00860"/>
<evidence type="ECO:0000259" key="10">
    <source>
        <dbReference type="PROSITE" id="PS51755"/>
    </source>
</evidence>
<feature type="domain" description="Response regulatory" evidence="9">
    <location>
        <begin position="8"/>
        <end position="122"/>
    </location>
</feature>
<dbReference type="SUPFAM" id="SSF52172">
    <property type="entry name" value="CheY-like"/>
    <property type="match status" value="1"/>
</dbReference>
<evidence type="ECO:0000256" key="8">
    <source>
        <dbReference type="PROSITE-ProRule" id="PRU01091"/>
    </source>
</evidence>
<dbReference type="eggNOG" id="COG0745">
    <property type="taxonomic scope" value="Bacteria"/>
</dbReference>
<dbReference type="PANTHER" id="PTHR48111:SF22">
    <property type="entry name" value="REGULATOR OF RPOS"/>
    <property type="match status" value="1"/>
</dbReference>
<dbReference type="InterPro" id="IPR036388">
    <property type="entry name" value="WH-like_DNA-bd_sf"/>
</dbReference>
<name>H0R5U5_9ACTN</name>
<dbReference type="RefSeq" id="WP_007319781.1">
    <property type="nucleotide sequence ID" value="NZ_BAEH01000115.1"/>
</dbReference>
<evidence type="ECO:0000259" key="9">
    <source>
        <dbReference type="PROSITE" id="PS50110"/>
    </source>
</evidence>
<evidence type="ECO:0000256" key="6">
    <source>
        <dbReference type="ARBA" id="ARBA00023163"/>
    </source>
</evidence>
<dbReference type="InterPro" id="IPR001867">
    <property type="entry name" value="OmpR/PhoB-type_DNA-bd"/>
</dbReference>
<organism evidence="11 12">
    <name type="scientific">Gordonia effusa NBRC 100432</name>
    <dbReference type="NCBI Taxonomy" id="1077974"/>
    <lineage>
        <taxon>Bacteria</taxon>
        <taxon>Bacillati</taxon>
        <taxon>Actinomycetota</taxon>
        <taxon>Actinomycetes</taxon>
        <taxon>Mycobacteriales</taxon>
        <taxon>Gordoniaceae</taxon>
        <taxon>Gordonia</taxon>
    </lineage>
</organism>
<evidence type="ECO:0000313" key="12">
    <source>
        <dbReference type="Proteomes" id="UP000035034"/>
    </source>
</evidence>
<dbReference type="PROSITE" id="PS50110">
    <property type="entry name" value="RESPONSE_REGULATORY"/>
    <property type="match status" value="1"/>
</dbReference>
<dbReference type="GO" id="GO:0006355">
    <property type="term" value="P:regulation of DNA-templated transcription"/>
    <property type="evidence" value="ECO:0007669"/>
    <property type="project" value="InterPro"/>
</dbReference>
<evidence type="ECO:0000256" key="3">
    <source>
        <dbReference type="ARBA" id="ARBA00023012"/>
    </source>
</evidence>
<evidence type="ECO:0000256" key="7">
    <source>
        <dbReference type="PROSITE-ProRule" id="PRU00169"/>
    </source>
</evidence>
<dbReference type="Proteomes" id="UP000035034">
    <property type="component" value="Unassembled WGS sequence"/>
</dbReference>
<evidence type="ECO:0000256" key="2">
    <source>
        <dbReference type="ARBA" id="ARBA00022553"/>
    </source>
</evidence>
<reference evidence="11 12" key="1">
    <citation type="submission" date="2011-12" db="EMBL/GenBank/DDBJ databases">
        <title>Whole genome shotgun sequence of Gordonia effusa NBRC 100432.</title>
        <authorList>
            <person name="Yoshida I."/>
            <person name="Takarada H."/>
            <person name="Hosoyama A."/>
            <person name="Tsuchikane K."/>
            <person name="Katsumata H."/>
            <person name="Yamazaki S."/>
            <person name="Fujita N."/>
        </authorList>
    </citation>
    <scope>NUCLEOTIDE SEQUENCE [LARGE SCALE GENOMIC DNA]</scope>
    <source>
        <strain evidence="11 12">NBRC 100432</strain>
    </source>
</reference>
<evidence type="ECO:0000256" key="5">
    <source>
        <dbReference type="ARBA" id="ARBA00023125"/>
    </source>
</evidence>
<feature type="DNA-binding region" description="OmpR/PhoB-type" evidence="8">
    <location>
        <begin position="133"/>
        <end position="232"/>
    </location>
</feature>
<accession>H0R5U5</accession>
<sequence length="233" mass="25514">MCAASEPKVLVVDDDPTILVALMRGLSISGFRVDTAKSGTAALDLARSIEFDGVVLDLNMPGTGGISVISSLRASGSTVPICVLSARMAVDDRIQCLEKGADDYLVKPFDLGELVARLHALIRRSQQTNRTVRSRLECGPLVVDVAGRQVHVSDRLVELTRREYELLQTLVERQGEVVSRADLLRFVWGYDFPTDTNVVDVFVGYLRRKLAQSGAKPPIIHTVRGVGFVIRPQ</sequence>
<evidence type="ECO:0000313" key="11">
    <source>
        <dbReference type="EMBL" id="GAB20446.1"/>
    </source>
</evidence>
<dbReference type="AlphaFoldDB" id="H0R5U5"/>
<comment type="caution">
    <text evidence="11">The sequence shown here is derived from an EMBL/GenBank/DDBJ whole genome shotgun (WGS) entry which is preliminary data.</text>
</comment>
<proteinExistence type="predicted"/>
<comment type="subcellular location">
    <subcellularLocation>
        <location evidence="1">Cytoplasm</location>
    </subcellularLocation>
</comment>
<keyword evidence="2 7" id="KW-0597">Phosphoprotein</keyword>
<keyword evidence="6" id="KW-0804">Transcription</keyword>
<dbReference type="Gene3D" id="1.10.10.10">
    <property type="entry name" value="Winged helix-like DNA-binding domain superfamily/Winged helix DNA-binding domain"/>
    <property type="match status" value="1"/>
</dbReference>
<keyword evidence="12" id="KW-1185">Reference proteome</keyword>
<feature type="modified residue" description="4-aspartylphosphate" evidence="7">
    <location>
        <position position="57"/>
    </location>
</feature>
<dbReference type="Gene3D" id="3.40.50.2300">
    <property type="match status" value="1"/>
</dbReference>